<evidence type="ECO:0000313" key="1">
    <source>
        <dbReference type="EMBL" id="MCK0531781.1"/>
    </source>
</evidence>
<dbReference type="Proteomes" id="UP001203512">
    <property type="component" value="Unassembled WGS sequence"/>
</dbReference>
<evidence type="ECO:0000313" key="2">
    <source>
        <dbReference type="Proteomes" id="UP001203512"/>
    </source>
</evidence>
<gene>
    <name evidence="1" type="ORF">MU848_09340</name>
</gene>
<name>A0ABT0DXF6_9SPHN</name>
<dbReference type="RefSeq" id="WP_247231364.1">
    <property type="nucleotide sequence ID" value="NZ_JALKHS010000006.1"/>
</dbReference>
<protein>
    <recommendedName>
        <fullName evidence="3">DUF4376 domain-containing protein</fullName>
    </recommendedName>
</protein>
<dbReference type="EMBL" id="JALKHS010000006">
    <property type="protein sequence ID" value="MCK0531781.1"/>
    <property type="molecule type" value="Genomic_DNA"/>
</dbReference>
<organism evidence="1 2">
    <name type="scientific">Sphingobium agri</name>
    <dbReference type="NCBI Taxonomy" id="2933566"/>
    <lineage>
        <taxon>Bacteria</taxon>
        <taxon>Pseudomonadati</taxon>
        <taxon>Pseudomonadota</taxon>
        <taxon>Alphaproteobacteria</taxon>
        <taxon>Sphingomonadales</taxon>
        <taxon>Sphingomonadaceae</taxon>
        <taxon>Sphingobium</taxon>
    </lineage>
</organism>
<accession>A0ABT0DXF6</accession>
<proteinExistence type="predicted"/>
<evidence type="ECO:0008006" key="3">
    <source>
        <dbReference type="Google" id="ProtNLM"/>
    </source>
</evidence>
<comment type="caution">
    <text evidence="1">The sequence shown here is derived from an EMBL/GenBank/DDBJ whole genome shotgun (WGS) entry which is preliminary data.</text>
</comment>
<reference evidence="1 2" key="1">
    <citation type="submission" date="2022-04" db="EMBL/GenBank/DDBJ databases">
        <authorList>
            <person name="Huq M.A."/>
        </authorList>
    </citation>
    <scope>NUCLEOTIDE SEQUENCE [LARGE SCALE GENOMIC DNA]</scope>
    <source>
        <strain evidence="1 2">MAH-33</strain>
    </source>
</reference>
<keyword evidence="2" id="KW-1185">Reference proteome</keyword>
<sequence>MIAAAIYKDGAIARVITVPDYPAIASNMLEGEIGFEIPAQAAFSLPINLDLVRAFYHARIDQEAGTCRSRFITDVPGQAQTYLRKEAEARAWTEGDEVANPGLYPFMLAEASVRSVPIAQVRDEIMDQVNQLVPMAAMIEAKRIHAKRMVDAADDIPGIAAAAAVQWLA</sequence>